<dbReference type="Proteomes" id="UP000235649">
    <property type="component" value="Unassembled WGS sequence"/>
</dbReference>
<dbReference type="InterPro" id="IPR016181">
    <property type="entry name" value="Acyl_CoA_acyltransferase"/>
</dbReference>
<dbReference type="PROSITE" id="PS51186">
    <property type="entry name" value="GNAT"/>
    <property type="match status" value="1"/>
</dbReference>
<feature type="domain" description="N-acetyltransferase" evidence="1">
    <location>
        <begin position="2"/>
        <end position="144"/>
    </location>
</feature>
<dbReference type="Gene3D" id="3.40.630.30">
    <property type="match status" value="1"/>
</dbReference>
<dbReference type="InterPro" id="IPR039143">
    <property type="entry name" value="GNPNAT1-like"/>
</dbReference>
<reference evidence="2 3" key="1">
    <citation type="submission" date="2017-05" db="EMBL/GenBank/DDBJ databases">
        <title>Lactobacillus nurukis nov., sp. nov., isolated from nuruk.</title>
        <authorList>
            <person name="Kim S.-J."/>
        </authorList>
    </citation>
    <scope>NUCLEOTIDE SEQUENCE [LARGE SCALE GENOMIC DNA]</scope>
    <source>
        <strain evidence="2 3">SYF10-1a</strain>
    </source>
</reference>
<name>A0A2N7ASE5_9LACO</name>
<organism evidence="2 3">
    <name type="scientific">Companilactobacillus nuruki</name>
    <dbReference type="NCBI Taxonomy" id="1993540"/>
    <lineage>
        <taxon>Bacteria</taxon>
        <taxon>Bacillati</taxon>
        <taxon>Bacillota</taxon>
        <taxon>Bacilli</taxon>
        <taxon>Lactobacillales</taxon>
        <taxon>Lactobacillaceae</taxon>
        <taxon>Companilactobacillus</taxon>
    </lineage>
</organism>
<keyword evidence="3" id="KW-1185">Reference proteome</keyword>
<dbReference type="AlphaFoldDB" id="A0A2N7ASE5"/>
<dbReference type="SUPFAM" id="SSF55729">
    <property type="entry name" value="Acyl-CoA N-acyltransferases (Nat)"/>
    <property type="match status" value="1"/>
</dbReference>
<comment type="caution">
    <text evidence="2">The sequence shown here is derived from an EMBL/GenBank/DDBJ whole genome shotgun (WGS) entry which is preliminary data.</text>
</comment>
<dbReference type="CDD" id="cd04301">
    <property type="entry name" value="NAT_SF"/>
    <property type="match status" value="1"/>
</dbReference>
<dbReference type="OrthoDB" id="9796171at2"/>
<dbReference type="GO" id="GO:0004343">
    <property type="term" value="F:glucosamine 6-phosphate N-acetyltransferase activity"/>
    <property type="evidence" value="ECO:0007669"/>
    <property type="project" value="TreeGrafter"/>
</dbReference>
<dbReference type="PANTHER" id="PTHR13355:SF11">
    <property type="entry name" value="GLUCOSAMINE 6-PHOSPHATE N-ACETYLTRANSFERASE"/>
    <property type="match status" value="1"/>
</dbReference>
<dbReference type="RefSeq" id="WP_102196772.1">
    <property type="nucleotide sequence ID" value="NZ_NIPR01000046.1"/>
</dbReference>
<evidence type="ECO:0000313" key="2">
    <source>
        <dbReference type="EMBL" id="PMD68270.1"/>
    </source>
</evidence>
<sequence>MNEIKYSTSLNSLIYQDSVAIRTEVFVNEQNVPKELEIDDLENKCTYFVLYKENKAVACARFFPTADNGIHVQRVAVLKEYRHKNLGTELLNYIFNFVTKENYSYIVLGAQDHAQTFYKKLGFKVIGKQYQEAGILHHDMKLEL</sequence>
<dbReference type="PANTHER" id="PTHR13355">
    <property type="entry name" value="GLUCOSAMINE 6-PHOSPHATE N-ACETYLTRANSFERASE"/>
    <property type="match status" value="1"/>
</dbReference>
<accession>A0A2N7ASE5</accession>
<gene>
    <name evidence="2" type="ORF">CBP76_10155</name>
</gene>
<keyword evidence="2" id="KW-0808">Transferase</keyword>
<protein>
    <submittedName>
        <fullName evidence="2">GNAT family N-acetyltransferase</fullName>
    </submittedName>
</protein>
<evidence type="ECO:0000313" key="3">
    <source>
        <dbReference type="Proteomes" id="UP000235649"/>
    </source>
</evidence>
<dbReference type="EMBL" id="NIPR01000046">
    <property type="protein sequence ID" value="PMD68270.1"/>
    <property type="molecule type" value="Genomic_DNA"/>
</dbReference>
<dbReference type="Pfam" id="PF13673">
    <property type="entry name" value="Acetyltransf_10"/>
    <property type="match status" value="1"/>
</dbReference>
<dbReference type="InterPro" id="IPR000182">
    <property type="entry name" value="GNAT_dom"/>
</dbReference>
<evidence type="ECO:0000259" key="1">
    <source>
        <dbReference type="PROSITE" id="PS51186"/>
    </source>
</evidence>
<proteinExistence type="predicted"/>